<dbReference type="EMBL" id="CAMPGE010030198">
    <property type="protein sequence ID" value="CAI2387707.1"/>
    <property type="molecule type" value="Genomic_DNA"/>
</dbReference>
<evidence type="ECO:0000256" key="1">
    <source>
        <dbReference type="SAM" id="MobiDB-lite"/>
    </source>
</evidence>
<evidence type="ECO:0000313" key="2">
    <source>
        <dbReference type="EMBL" id="CAI2387707.1"/>
    </source>
</evidence>
<feature type="region of interest" description="Disordered" evidence="1">
    <location>
        <begin position="453"/>
        <end position="499"/>
    </location>
</feature>
<feature type="compositionally biased region" description="Basic and acidic residues" evidence="1">
    <location>
        <begin position="21"/>
        <end position="32"/>
    </location>
</feature>
<dbReference type="Proteomes" id="UP001295684">
    <property type="component" value="Unassembled WGS sequence"/>
</dbReference>
<sequence length="521" mass="60632">MNPSKKLLDQIFNPKNVVYEGGRRNEQGGEKHGRSKSKPITNLMNDLKKKKDKKLNFVRRREQEQEKKNQKSSKSVEAQGRRMVLHRLSNGNIPAYTAGPLQRERYINPKMEAELVTFKKEVDKRFKKSLLKDYKFPLKDRETQRLHEHRGGYVLPLIHQDLSKNSDTKDNKIVKNILSNLTSSCQKFDENVISKEGIKTSRETVNYDRSQKPMIGSVTVREHTHEMKPRYTDSQAGSISLKNKKRLFAKIQQLYQKPGNISENTSKESMSGNNKLYITYKNKVQKPKKKRTIIKDQSDIEVQISRKLERANSSKEFVSRNNDGSRISKKSQTGSELHNESSTNFGFYKTYKNPSAEFNSSQSQLGKYKRRVNKATVNCQNPNLTSVFKSKAHLTAEEFKKLTQETRMLRKKSNSSLKYKLTKSSDTTKKLLKKKSLKLLKNYEPRNYPQIVDFNHSEEGSAVRKPSQPPKSRNTKNFQTERKESRERKSNFRNLPRNNYQLTRIKSVKRSNSRNLSSNRN</sequence>
<proteinExistence type="predicted"/>
<feature type="compositionally biased region" description="Polar residues" evidence="1">
    <location>
        <begin position="314"/>
        <end position="341"/>
    </location>
</feature>
<name>A0AAD1YDF7_EUPCR</name>
<organism evidence="2 3">
    <name type="scientific">Euplotes crassus</name>
    <dbReference type="NCBI Taxonomy" id="5936"/>
    <lineage>
        <taxon>Eukaryota</taxon>
        <taxon>Sar</taxon>
        <taxon>Alveolata</taxon>
        <taxon>Ciliophora</taxon>
        <taxon>Intramacronucleata</taxon>
        <taxon>Spirotrichea</taxon>
        <taxon>Hypotrichia</taxon>
        <taxon>Euplotida</taxon>
        <taxon>Euplotidae</taxon>
        <taxon>Moneuplotes</taxon>
    </lineage>
</organism>
<dbReference type="AlphaFoldDB" id="A0AAD1YDF7"/>
<accession>A0AAD1YDF7</accession>
<feature type="region of interest" description="Disordered" evidence="1">
    <location>
        <begin position="313"/>
        <end position="341"/>
    </location>
</feature>
<keyword evidence="3" id="KW-1185">Reference proteome</keyword>
<feature type="compositionally biased region" description="Basic residues" evidence="1">
    <location>
        <begin position="48"/>
        <end position="58"/>
    </location>
</feature>
<evidence type="ECO:0000313" key="3">
    <source>
        <dbReference type="Proteomes" id="UP001295684"/>
    </source>
</evidence>
<protein>
    <submittedName>
        <fullName evidence="2">Uncharacterized protein</fullName>
    </submittedName>
</protein>
<feature type="compositionally biased region" description="Basic and acidic residues" evidence="1">
    <location>
        <begin position="59"/>
        <end position="69"/>
    </location>
</feature>
<reference evidence="2" key="1">
    <citation type="submission" date="2023-07" db="EMBL/GenBank/DDBJ databases">
        <authorList>
            <consortium name="AG Swart"/>
            <person name="Singh M."/>
            <person name="Singh A."/>
            <person name="Seah K."/>
            <person name="Emmerich C."/>
        </authorList>
    </citation>
    <scope>NUCLEOTIDE SEQUENCE</scope>
    <source>
        <strain evidence="2">DP1</strain>
    </source>
</reference>
<feature type="region of interest" description="Disordered" evidence="1">
    <location>
        <begin position="1"/>
        <end position="81"/>
    </location>
</feature>
<feature type="compositionally biased region" description="Basic and acidic residues" evidence="1">
    <location>
        <begin position="479"/>
        <end position="490"/>
    </location>
</feature>
<gene>
    <name evidence="2" type="ORF">ECRASSUSDP1_LOCUS29341</name>
</gene>
<comment type="caution">
    <text evidence="2">The sequence shown here is derived from an EMBL/GenBank/DDBJ whole genome shotgun (WGS) entry which is preliminary data.</text>
</comment>